<organism evidence="3 4">
    <name type="scientific">Aureicoccus marinus</name>
    <dbReference type="NCBI Taxonomy" id="754435"/>
    <lineage>
        <taxon>Bacteria</taxon>
        <taxon>Pseudomonadati</taxon>
        <taxon>Bacteroidota</taxon>
        <taxon>Flavobacteriia</taxon>
        <taxon>Flavobacteriales</taxon>
        <taxon>Flavobacteriaceae</taxon>
        <taxon>Aureicoccus</taxon>
    </lineage>
</organism>
<dbReference type="NCBIfam" id="NF005594">
    <property type="entry name" value="PRK07326.1"/>
    <property type="match status" value="1"/>
</dbReference>
<dbReference type="OrthoDB" id="9775296at2"/>
<gene>
    <name evidence="3" type="ORF">BST99_11845</name>
</gene>
<dbReference type="PANTHER" id="PTHR42879:SF2">
    <property type="entry name" value="3-OXOACYL-[ACYL-CARRIER-PROTEIN] REDUCTASE FABG"/>
    <property type="match status" value="1"/>
</dbReference>
<evidence type="ECO:0000256" key="2">
    <source>
        <dbReference type="RuleBase" id="RU000363"/>
    </source>
</evidence>
<dbReference type="Pfam" id="PF00106">
    <property type="entry name" value="adh_short"/>
    <property type="match status" value="1"/>
</dbReference>
<name>A0A2S7T9X5_9FLAO</name>
<keyword evidence="4" id="KW-1185">Reference proteome</keyword>
<evidence type="ECO:0000313" key="4">
    <source>
        <dbReference type="Proteomes" id="UP000239366"/>
    </source>
</evidence>
<evidence type="ECO:0000256" key="1">
    <source>
        <dbReference type="ARBA" id="ARBA00006484"/>
    </source>
</evidence>
<dbReference type="PRINTS" id="PR00080">
    <property type="entry name" value="SDRFAMILY"/>
</dbReference>
<dbReference type="PRINTS" id="PR00081">
    <property type="entry name" value="GDHRDH"/>
</dbReference>
<dbReference type="RefSeq" id="WP_105001992.1">
    <property type="nucleotide sequence ID" value="NZ_MQVX01000001.1"/>
</dbReference>
<protein>
    <submittedName>
        <fullName evidence="3">Short-chain dehydrogenase</fullName>
    </submittedName>
</protein>
<dbReference type="PROSITE" id="PS00061">
    <property type="entry name" value="ADH_SHORT"/>
    <property type="match status" value="1"/>
</dbReference>
<dbReference type="InterPro" id="IPR050259">
    <property type="entry name" value="SDR"/>
</dbReference>
<dbReference type="InterPro" id="IPR020904">
    <property type="entry name" value="Sc_DH/Rdtase_CS"/>
</dbReference>
<dbReference type="InterPro" id="IPR002347">
    <property type="entry name" value="SDR_fam"/>
</dbReference>
<dbReference type="Gene3D" id="3.40.50.720">
    <property type="entry name" value="NAD(P)-binding Rossmann-like Domain"/>
    <property type="match status" value="1"/>
</dbReference>
<dbReference type="PANTHER" id="PTHR42879">
    <property type="entry name" value="3-OXOACYL-(ACYL-CARRIER-PROTEIN) REDUCTASE"/>
    <property type="match status" value="1"/>
</dbReference>
<dbReference type="EMBL" id="MQVX01000001">
    <property type="protein sequence ID" value="PQJ16317.1"/>
    <property type="molecule type" value="Genomic_DNA"/>
</dbReference>
<dbReference type="Proteomes" id="UP000239366">
    <property type="component" value="Unassembled WGS sequence"/>
</dbReference>
<accession>A0A2S7T9X5</accession>
<dbReference type="SUPFAM" id="SSF51735">
    <property type="entry name" value="NAD(P)-binding Rossmann-fold domains"/>
    <property type="match status" value="1"/>
</dbReference>
<evidence type="ECO:0000313" key="3">
    <source>
        <dbReference type="EMBL" id="PQJ16317.1"/>
    </source>
</evidence>
<comment type="caution">
    <text evidence="3">The sequence shown here is derived from an EMBL/GenBank/DDBJ whole genome shotgun (WGS) entry which is preliminary data.</text>
</comment>
<comment type="similarity">
    <text evidence="1 2">Belongs to the short-chain dehydrogenases/reductases (SDR) family.</text>
</comment>
<reference evidence="4" key="1">
    <citation type="submission" date="2016-11" db="EMBL/GenBank/DDBJ databases">
        <title>Trade-off between light-utilization and light-protection in marine flavobacteria.</title>
        <authorList>
            <person name="Kumagai Y."/>
            <person name="Yoshizawa S."/>
            <person name="Kogure K."/>
        </authorList>
    </citation>
    <scope>NUCLEOTIDE SEQUENCE [LARGE SCALE GENOMIC DNA]</scope>
    <source>
        <strain evidence="4">SG-18</strain>
    </source>
</reference>
<proteinExistence type="inferred from homology"/>
<dbReference type="GO" id="GO:0032787">
    <property type="term" value="P:monocarboxylic acid metabolic process"/>
    <property type="evidence" value="ECO:0007669"/>
    <property type="project" value="UniProtKB-ARBA"/>
</dbReference>
<dbReference type="AlphaFoldDB" id="A0A2S7T9X5"/>
<sequence>MDFTSRKDLKELVVYITGGTKGIGKGMAEVFLVYGMRVAISGRSSDQAKKVAQELGLEDRVLGLGSDVSDLQQEEAAVQKILDKWGRLDVVIANAGLGVFAPVDQLDPKDWKAMMDTNLTGVFHSLKASVEALKSSEGYYFTIASLAGTNFFAKGAGYNASKFGVVGFTQAAMLDLRPYNIKVSTLMPGSVASEFNGNTPSEKDAWKIQPEDLGTLVLDLLRMPARTLPSKVEIRPSRPDLKS</sequence>
<dbReference type="InterPro" id="IPR036291">
    <property type="entry name" value="NAD(P)-bd_dom_sf"/>
</dbReference>